<feature type="transmembrane region" description="Helical" evidence="6">
    <location>
        <begin position="128"/>
        <end position="151"/>
    </location>
</feature>
<evidence type="ECO:0000256" key="4">
    <source>
        <dbReference type="ARBA" id="ARBA00022989"/>
    </source>
</evidence>
<dbReference type="GO" id="GO:0016020">
    <property type="term" value="C:membrane"/>
    <property type="evidence" value="ECO:0007669"/>
    <property type="project" value="UniProtKB-SubCell"/>
</dbReference>
<feature type="transmembrane region" description="Helical" evidence="6">
    <location>
        <begin position="383"/>
        <end position="406"/>
    </location>
</feature>
<evidence type="ECO:0000256" key="1">
    <source>
        <dbReference type="ARBA" id="ARBA00004141"/>
    </source>
</evidence>
<sequence>MLGHGQNKDEDELTPVASDQVGDVEEIKKPATHDAVFGDVSKDGPNYRNLGWIGTVVLMMKTQIGLGVLSIPLVFDTLGLVPGVICLMVIATMTGWSAYVIGIFKLNHPEVYGIDDVGQLIFGRPGRIFIAIVFCLLWTLVAGSGMLSMSIGLNALSSHGTCTAVFVAVSAVAGFLVASIRTLGKLTFVAWVGLFGIIVSIFTLTVAVGVQDRPSAAPQDGPWSSDYRLTNTPKFAQAISAIASLVLAYAGTPAYFSIISEMRDPRKYTRSLIICQSGITITYIVIGVVVYYYCGSYVASPALGSAGSTMKKVCYGLALPGLLATTTITIHIPAKYVFVRVMKGTKHLNSNSAIHWGVWLSCTAGIAITAYIVASAIPVFGSLVALIGALFGTLLSFQPMGCMWLYDNWHTDKRDWRWKFMVGWSVFIIVGGTFLMIAGTYGAIVDIIAAYSASGGSSAWDCSDNSNST</sequence>
<dbReference type="EMBL" id="LAFY01000632">
    <property type="protein sequence ID" value="KJX96376.1"/>
    <property type="molecule type" value="Genomic_DNA"/>
</dbReference>
<feature type="transmembrane region" description="Helical" evidence="6">
    <location>
        <begin position="157"/>
        <end position="176"/>
    </location>
</feature>
<feature type="transmembrane region" description="Helical" evidence="6">
    <location>
        <begin position="353"/>
        <end position="377"/>
    </location>
</feature>
<name>A0A0F4GG02_9PEZI</name>
<feature type="domain" description="Amino acid transporter transmembrane" evidence="7">
    <location>
        <begin position="49"/>
        <end position="444"/>
    </location>
</feature>
<dbReference type="PANTHER" id="PTHR22950:SF683">
    <property type="entry name" value="AMINO ACID TRANSPORTER (EUROFUNG)"/>
    <property type="match status" value="1"/>
</dbReference>
<reference evidence="8 9" key="1">
    <citation type="submission" date="2015-03" db="EMBL/GenBank/DDBJ databases">
        <title>RNA-seq based gene annotation and comparative genomics of four Zymoseptoria species reveal species-specific pathogenicity related genes and transposable element activity.</title>
        <authorList>
            <person name="Grandaubert J."/>
            <person name="Bhattacharyya A."/>
            <person name="Stukenbrock E.H."/>
        </authorList>
    </citation>
    <scope>NUCLEOTIDE SEQUENCE [LARGE SCALE GENOMIC DNA]</scope>
    <source>
        <strain evidence="8 9">Zb18110</strain>
    </source>
</reference>
<gene>
    <name evidence="8" type="ORF">TI39_contig640g00006</name>
</gene>
<dbReference type="GO" id="GO:0015179">
    <property type="term" value="F:L-amino acid transmembrane transporter activity"/>
    <property type="evidence" value="ECO:0007669"/>
    <property type="project" value="TreeGrafter"/>
</dbReference>
<keyword evidence="4 6" id="KW-1133">Transmembrane helix</keyword>
<dbReference type="STRING" id="1047168.A0A0F4GG02"/>
<proteinExistence type="inferred from homology"/>
<dbReference type="PANTHER" id="PTHR22950">
    <property type="entry name" value="AMINO ACID TRANSPORTER"/>
    <property type="match status" value="1"/>
</dbReference>
<dbReference type="OrthoDB" id="40134at2759"/>
<evidence type="ECO:0000256" key="6">
    <source>
        <dbReference type="SAM" id="Phobius"/>
    </source>
</evidence>
<evidence type="ECO:0000313" key="8">
    <source>
        <dbReference type="EMBL" id="KJX96376.1"/>
    </source>
</evidence>
<dbReference type="Pfam" id="PF01490">
    <property type="entry name" value="Aa_trans"/>
    <property type="match status" value="1"/>
</dbReference>
<keyword evidence="9" id="KW-1185">Reference proteome</keyword>
<dbReference type="Gene3D" id="1.20.1740.10">
    <property type="entry name" value="Amino acid/polyamine transporter I"/>
    <property type="match status" value="1"/>
</dbReference>
<evidence type="ECO:0000313" key="9">
    <source>
        <dbReference type="Proteomes" id="UP000033647"/>
    </source>
</evidence>
<feature type="transmembrane region" description="Helical" evidence="6">
    <location>
        <begin position="271"/>
        <end position="293"/>
    </location>
</feature>
<evidence type="ECO:0000259" key="7">
    <source>
        <dbReference type="Pfam" id="PF01490"/>
    </source>
</evidence>
<accession>A0A0F4GG02</accession>
<evidence type="ECO:0000256" key="3">
    <source>
        <dbReference type="ARBA" id="ARBA00022692"/>
    </source>
</evidence>
<feature type="transmembrane region" description="Helical" evidence="6">
    <location>
        <begin position="313"/>
        <end position="332"/>
    </location>
</feature>
<comment type="subcellular location">
    <subcellularLocation>
        <location evidence="1">Membrane</location>
        <topology evidence="1">Multi-pass membrane protein</topology>
    </subcellularLocation>
</comment>
<evidence type="ECO:0000256" key="2">
    <source>
        <dbReference type="ARBA" id="ARBA00008066"/>
    </source>
</evidence>
<keyword evidence="5 6" id="KW-0472">Membrane</keyword>
<comment type="caution">
    <text evidence="8">The sequence shown here is derived from an EMBL/GenBank/DDBJ whole genome shotgun (WGS) entry which is preliminary data.</text>
</comment>
<dbReference type="InterPro" id="IPR013057">
    <property type="entry name" value="AA_transpt_TM"/>
</dbReference>
<feature type="transmembrane region" description="Helical" evidence="6">
    <location>
        <begin position="418"/>
        <end position="444"/>
    </location>
</feature>
<dbReference type="FunFam" id="1.20.1740.10:FF:000039">
    <property type="entry name" value="Neutral amino acid transporter (Eurofung)"/>
    <property type="match status" value="1"/>
</dbReference>
<evidence type="ECO:0000256" key="5">
    <source>
        <dbReference type="ARBA" id="ARBA00023136"/>
    </source>
</evidence>
<dbReference type="Proteomes" id="UP000033647">
    <property type="component" value="Unassembled WGS sequence"/>
</dbReference>
<feature type="transmembrane region" description="Helical" evidence="6">
    <location>
        <begin position="81"/>
        <end position="107"/>
    </location>
</feature>
<protein>
    <submittedName>
        <fullName evidence="8">Amino acid transporter like protein</fullName>
    </submittedName>
</protein>
<organism evidence="8 9">
    <name type="scientific">Zymoseptoria brevis</name>
    <dbReference type="NCBI Taxonomy" id="1047168"/>
    <lineage>
        <taxon>Eukaryota</taxon>
        <taxon>Fungi</taxon>
        <taxon>Dikarya</taxon>
        <taxon>Ascomycota</taxon>
        <taxon>Pezizomycotina</taxon>
        <taxon>Dothideomycetes</taxon>
        <taxon>Dothideomycetidae</taxon>
        <taxon>Mycosphaerellales</taxon>
        <taxon>Mycosphaerellaceae</taxon>
        <taxon>Zymoseptoria</taxon>
    </lineage>
</organism>
<keyword evidence="3 6" id="KW-0812">Transmembrane</keyword>
<comment type="similarity">
    <text evidence="2">Belongs to the amino acid/polyamine transporter 2 family.</text>
</comment>
<feature type="transmembrane region" description="Helical" evidence="6">
    <location>
        <begin position="235"/>
        <end position="259"/>
    </location>
</feature>
<feature type="transmembrane region" description="Helical" evidence="6">
    <location>
        <begin position="50"/>
        <end position="75"/>
    </location>
</feature>
<feature type="transmembrane region" description="Helical" evidence="6">
    <location>
        <begin position="188"/>
        <end position="210"/>
    </location>
</feature>
<dbReference type="AlphaFoldDB" id="A0A0F4GG02"/>